<dbReference type="Gene3D" id="2.40.30.10">
    <property type="entry name" value="Translation factors"/>
    <property type="match status" value="1"/>
</dbReference>
<dbReference type="SUPFAM" id="SSF54211">
    <property type="entry name" value="Ribosomal protein S5 domain 2-like"/>
    <property type="match status" value="1"/>
</dbReference>
<keyword evidence="2" id="KW-0342">GTP-binding</keyword>
<evidence type="ECO:0000313" key="5">
    <source>
        <dbReference type="EMBL" id="RCW43918.1"/>
    </source>
</evidence>
<dbReference type="InterPro" id="IPR047872">
    <property type="entry name" value="EFG_IV"/>
</dbReference>
<dbReference type="InterPro" id="IPR041095">
    <property type="entry name" value="EFG_II"/>
</dbReference>
<organism evidence="5 6">
    <name type="scientific">Halopolyspora algeriensis</name>
    <dbReference type="NCBI Taxonomy" id="1500506"/>
    <lineage>
        <taxon>Bacteria</taxon>
        <taxon>Bacillati</taxon>
        <taxon>Actinomycetota</taxon>
        <taxon>Actinomycetes</taxon>
        <taxon>Actinomycetes incertae sedis</taxon>
        <taxon>Halopolyspora</taxon>
    </lineage>
</organism>
<dbReference type="CDD" id="cd03713">
    <property type="entry name" value="EFG_mtEFG_C"/>
    <property type="match status" value="1"/>
</dbReference>
<dbReference type="Gene3D" id="3.30.70.870">
    <property type="entry name" value="Elongation Factor G (Translational Gtpase), domain 3"/>
    <property type="match status" value="1"/>
</dbReference>
<dbReference type="CDD" id="cd01434">
    <property type="entry name" value="EFG_mtEFG1_IV"/>
    <property type="match status" value="1"/>
</dbReference>
<evidence type="ECO:0000313" key="6">
    <source>
        <dbReference type="Proteomes" id="UP000253495"/>
    </source>
</evidence>
<dbReference type="InterPro" id="IPR027417">
    <property type="entry name" value="P-loop_NTPase"/>
</dbReference>
<feature type="compositionally biased region" description="Low complexity" evidence="3">
    <location>
        <begin position="27"/>
        <end position="44"/>
    </location>
</feature>
<dbReference type="Pfam" id="PF03764">
    <property type="entry name" value="EFG_IV"/>
    <property type="match status" value="1"/>
</dbReference>
<name>A0A368VQM9_9ACTN</name>
<dbReference type="Gene3D" id="3.40.50.300">
    <property type="entry name" value="P-loop containing nucleotide triphosphate hydrolases"/>
    <property type="match status" value="1"/>
</dbReference>
<protein>
    <submittedName>
        <fullName evidence="5">Translation elongation factor 2 (EF-2/EF-G)</fullName>
    </submittedName>
</protein>
<dbReference type="SUPFAM" id="SSF54980">
    <property type="entry name" value="EF-G C-terminal domain-like"/>
    <property type="match status" value="2"/>
</dbReference>
<dbReference type="InterPro" id="IPR005225">
    <property type="entry name" value="Small_GTP-bd"/>
</dbReference>
<dbReference type="GO" id="GO:0032790">
    <property type="term" value="P:ribosome disassembly"/>
    <property type="evidence" value="ECO:0007669"/>
    <property type="project" value="TreeGrafter"/>
</dbReference>
<dbReference type="SMART" id="SM00838">
    <property type="entry name" value="EFG_C"/>
    <property type="match status" value="1"/>
</dbReference>
<reference evidence="5 6" key="1">
    <citation type="submission" date="2018-07" db="EMBL/GenBank/DDBJ databases">
        <title>Genomic Encyclopedia of Type Strains, Phase III (KMG-III): the genomes of soil and plant-associated and newly described type strains.</title>
        <authorList>
            <person name="Whitman W."/>
        </authorList>
    </citation>
    <scope>NUCLEOTIDE SEQUENCE [LARGE SCALE GENOMIC DNA]</scope>
    <source>
        <strain evidence="5 6">CECT 8575</strain>
    </source>
</reference>
<dbReference type="PRINTS" id="PR00315">
    <property type="entry name" value="ELONGATNFCT"/>
</dbReference>
<dbReference type="NCBIfam" id="TIGR00231">
    <property type="entry name" value="small_GTP"/>
    <property type="match status" value="1"/>
</dbReference>
<dbReference type="FunFam" id="3.30.70.240:FF:000001">
    <property type="entry name" value="Elongation factor G"/>
    <property type="match status" value="1"/>
</dbReference>
<dbReference type="GO" id="GO:0005525">
    <property type="term" value="F:GTP binding"/>
    <property type="evidence" value="ECO:0007669"/>
    <property type="project" value="UniProtKB-KW"/>
</dbReference>
<dbReference type="InterPro" id="IPR053905">
    <property type="entry name" value="EF-G-like_DII"/>
</dbReference>
<dbReference type="Pfam" id="PF14492">
    <property type="entry name" value="EFG_III"/>
    <property type="match status" value="1"/>
</dbReference>
<dbReference type="GO" id="GO:0003924">
    <property type="term" value="F:GTPase activity"/>
    <property type="evidence" value="ECO:0007669"/>
    <property type="project" value="InterPro"/>
</dbReference>
<comment type="caution">
    <text evidence="5">The sequence shown here is derived from an EMBL/GenBank/DDBJ whole genome shotgun (WGS) entry which is preliminary data.</text>
</comment>
<dbReference type="InterPro" id="IPR035649">
    <property type="entry name" value="EFG_V"/>
</dbReference>
<evidence type="ECO:0000256" key="2">
    <source>
        <dbReference type="ARBA" id="ARBA00023134"/>
    </source>
</evidence>
<dbReference type="InterPro" id="IPR000640">
    <property type="entry name" value="EFG_V-like"/>
</dbReference>
<dbReference type="InterPro" id="IPR035647">
    <property type="entry name" value="EFG_III/V"/>
</dbReference>
<keyword evidence="5" id="KW-0648">Protein biosynthesis</keyword>
<dbReference type="Proteomes" id="UP000253495">
    <property type="component" value="Unassembled WGS sequence"/>
</dbReference>
<dbReference type="InterPro" id="IPR014721">
    <property type="entry name" value="Ribsml_uS5_D2-typ_fold_subgr"/>
</dbReference>
<dbReference type="PANTHER" id="PTHR43261:SF6">
    <property type="entry name" value="ELONGATION FACTOR G-LIKE PROTEIN"/>
    <property type="match status" value="1"/>
</dbReference>
<proteinExistence type="predicted"/>
<feature type="region of interest" description="Disordered" evidence="3">
    <location>
        <begin position="21"/>
        <end position="44"/>
    </location>
</feature>
<dbReference type="Pfam" id="PF22042">
    <property type="entry name" value="EF-G_D2"/>
    <property type="match status" value="1"/>
</dbReference>
<keyword evidence="1" id="KW-0547">Nucleotide-binding</keyword>
<dbReference type="EMBL" id="QPJC01000005">
    <property type="protein sequence ID" value="RCW43918.1"/>
    <property type="molecule type" value="Genomic_DNA"/>
</dbReference>
<dbReference type="SUPFAM" id="SSF52540">
    <property type="entry name" value="P-loop containing nucleoside triphosphate hydrolases"/>
    <property type="match status" value="1"/>
</dbReference>
<sequence length="731" mass="76306">MHDSPERCVIGGTILVDSGTGSGALMGSKHSSNGGGNHAAPAPADPTAIRNVALVGPSASGKTTLVEALLAATATTGRRGSVTEGTTVCDHEPAAIEQQRSVCIGVAPLQHDTTKINLIDTPGYADFIGEVRAGLRAADAALFVIAAAEGIDAATRTLWHECARVAMPRAVVLSRLDQPRADVDAAIAACQEAFGAGVLPLYLPHEGGTSRADGGAQGLLGVLTGSAEDAPADTSAAADGERMRERLDTARDELIEGIIAESEDETLMDSYLAGEVIEEDTLIRDLESAVARGGLHPVLSVCSETGLGLSALLDGIVRGFPSPLEHAPVEFTDPQGRNPRILPPDPTGTLAAEVVHTSVDSYVGRVSLLRVFSGTMLPERPVHVSGHGMAERGHPDHDENERVAHLYSPLGANLRDVPRCVAGDVCAVTKLASAETGDTVSDPADPLLLAPWPMPEPLLPIAVVARTRSDDDALARNLNRLIATDPALRLDRATETHQTVLWCMGEAHADVVLQRLREGGAEVGTEPVRVPLRQTFAGPARGHGRHVKQSGGHGQYAVCDIEVEPLPRGSGVEFADRIVGGAIPRPFVSSVEKGVRQQLDKGLDAGCPIADVRVTLVDGKTHSVDSSDAAFQTAGALALKAAAEQAGLVTLEPVDEVAVHIPDEHLGAVLGDLSSRRGKVVGTEPEDVGWTVVRAHVPAGELARYAVNVRSLSSGSASFTRAFNHYDPMPG</sequence>
<feature type="domain" description="Tr-type G" evidence="4">
    <location>
        <begin position="47"/>
        <end position="324"/>
    </location>
</feature>
<keyword evidence="6" id="KW-1185">Reference proteome</keyword>
<dbReference type="InterPro" id="IPR020568">
    <property type="entry name" value="Ribosomal_Su5_D2-typ_SF"/>
</dbReference>
<dbReference type="PANTHER" id="PTHR43261">
    <property type="entry name" value="TRANSLATION ELONGATION FACTOR G-RELATED"/>
    <property type="match status" value="1"/>
</dbReference>
<dbReference type="InterPro" id="IPR009000">
    <property type="entry name" value="Transl_B-barrel_sf"/>
</dbReference>
<dbReference type="Gene3D" id="3.30.230.10">
    <property type="match status" value="1"/>
</dbReference>
<dbReference type="AlphaFoldDB" id="A0A368VQM9"/>
<evidence type="ECO:0000256" key="1">
    <source>
        <dbReference type="ARBA" id="ARBA00022741"/>
    </source>
</evidence>
<dbReference type="SMART" id="SM00889">
    <property type="entry name" value="EFG_IV"/>
    <property type="match status" value="1"/>
</dbReference>
<dbReference type="Gene3D" id="3.30.70.240">
    <property type="match status" value="1"/>
</dbReference>
<dbReference type="Pfam" id="PF00009">
    <property type="entry name" value="GTP_EFTU"/>
    <property type="match status" value="1"/>
</dbReference>
<dbReference type="NCBIfam" id="NF009381">
    <property type="entry name" value="PRK12740.1-5"/>
    <property type="match status" value="1"/>
</dbReference>
<dbReference type="Pfam" id="PF00679">
    <property type="entry name" value="EFG_C"/>
    <property type="match status" value="1"/>
</dbReference>
<keyword evidence="5" id="KW-0251">Elongation factor</keyword>
<dbReference type="SUPFAM" id="SSF50447">
    <property type="entry name" value="Translation proteins"/>
    <property type="match status" value="1"/>
</dbReference>
<dbReference type="PROSITE" id="PS51722">
    <property type="entry name" value="G_TR_2"/>
    <property type="match status" value="1"/>
</dbReference>
<accession>A0A368VQM9</accession>
<dbReference type="GO" id="GO:0003746">
    <property type="term" value="F:translation elongation factor activity"/>
    <property type="evidence" value="ECO:0007669"/>
    <property type="project" value="UniProtKB-KW"/>
</dbReference>
<dbReference type="NCBIfam" id="NF009377">
    <property type="entry name" value="PRK12740.1-1"/>
    <property type="match status" value="1"/>
</dbReference>
<evidence type="ECO:0000256" key="3">
    <source>
        <dbReference type="SAM" id="MobiDB-lite"/>
    </source>
</evidence>
<gene>
    <name evidence="5" type="ORF">DFQ14_10559</name>
</gene>
<dbReference type="InterPro" id="IPR005517">
    <property type="entry name" value="Transl_elong_EFG/EF2_IV"/>
</dbReference>
<dbReference type="InterPro" id="IPR000795">
    <property type="entry name" value="T_Tr_GTP-bd_dom"/>
</dbReference>
<evidence type="ECO:0000259" key="4">
    <source>
        <dbReference type="PROSITE" id="PS51722"/>
    </source>
</evidence>